<gene>
    <name evidence="1" type="ORF">B296_00005314</name>
</gene>
<dbReference type="EMBL" id="AMZH03004184">
    <property type="protein sequence ID" value="RRT69925.1"/>
    <property type="molecule type" value="Genomic_DNA"/>
</dbReference>
<organism evidence="1 2">
    <name type="scientific">Ensete ventricosum</name>
    <name type="common">Abyssinian banana</name>
    <name type="synonym">Musa ensete</name>
    <dbReference type="NCBI Taxonomy" id="4639"/>
    <lineage>
        <taxon>Eukaryota</taxon>
        <taxon>Viridiplantae</taxon>
        <taxon>Streptophyta</taxon>
        <taxon>Embryophyta</taxon>
        <taxon>Tracheophyta</taxon>
        <taxon>Spermatophyta</taxon>
        <taxon>Magnoliopsida</taxon>
        <taxon>Liliopsida</taxon>
        <taxon>Zingiberales</taxon>
        <taxon>Musaceae</taxon>
        <taxon>Ensete</taxon>
    </lineage>
</organism>
<accession>A0A427A103</accession>
<protein>
    <submittedName>
        <fullName evidence="1">Uncharacterized protein</fullName>
    </submittedName>
</protein>
<reference evidence="1 2" key="1">
    <citation type="journal article" date="2014" name="Agronomy (Basel)">
        <title>A Draft Genome Sequence for Ensete ventricosum, the Drought-Tolerant Tree Against Hunger.</title>
        <authorList>
            <person name="Harrison J."/>
            <person name="Moore K.A."/>
            <person name="Paszkiewicz K."/>
            <person name="Jones T."/>
            <person name="Grant M."/>
            <person name="Ambacheew D."/>
            <person name="Muzemil S."/>
            <person name="Studholme D.J."/>
        </authorList>
    </citation>
    <scope>NUCLEOTIDE SEQUENCE [LARGE SCALE GENOMIC DNA]</scope>
</reference>
<dbReference type="AlphaFoldDB" id="A0A427A103"/>
<sequence length="163" mass="18240">MSNPFSYQPSNCATRGRLLSRVIREVGGCVKESRRPLSLRYFAGLLFAIRDLDPVLLGRSIVDERSGGCLVWDLIWGNSEAKISAVLDSVLEVAKWRLSADLVPPSSNQGVVRRKAIGFWFEQRRSRHVLWGGRVGSVAYRVADRLPPVSLLSDPRIVHGRSR</sequence>
<proteinExistence type="predicted"/>
<evidence type="ECO:0000313" key="1">
    <source>
        <dbReference type="EMBL" id="RRT69925.1"/>
    </source>
</evidence>
<comment type="caution">
    <text evidence="1">The sequence shown here is derived from an EMBL/GenBank/DDBJ whole genome shotgun (WGS) entry which is preliminary data.</text>
</comment>
<evidence type="ECO:0000313" key="2">
    <source>
        <dbReference type="Proteomes" id="UP000287651"/>
    </source>
</evidence>
<name>A0A427A103_ENSVE</name>
<dbReference type="Proteomes" id="UP000287651">
    <property type="component" value="Unassembled WGS sequence"/>
</dbReference>